<dbReference type="GO" id="GO:0032259">
    <property type="term" value="P:methylation"/>
    <property type="evidence" value="ECO:0007669"/>
    <property type="project" value="UniProtKB-KW"/>
</dbReference>
<dbReference type="RefSeq" id="WP_196610425.1">
    <property type="nucleotide sequence ID" value="NZ_VRYY01000622.1"/>
</dbReference>
<dbReference type="SUPFAM" id="SSF53335">
    <property type="entry name" value="S-adenosyl-L-methionine-dependent methyltransferases"/>
    <property type="match status" value="1"/>
</dbReference>
<evidence type="ECO:0000313" key="2">
    <source>
        <dbReference type="EMBL" id="MBG3878540.1"/>
    </source>
</evidence>
<dbReference type="GO" id="GO:0008168">
    <property type="term" value="F:methyltransferase activity"/>
    <property type="evidence" value="ECO:0007669"/>
    <property type="project" value="UniProtKB-KW"/>
</dbReference>
<accession>A0ABS0J8S6</accession>
<keyword evidence="3" id="KW-1185">Reference proteome</keyword>
<dbReference type="EMBL" id="VRYY01000622">
    <property type="protein sequence ID" value="MBG3878540.1"/>
    <property type="molecule type" value="Genomic_DNA"/>
</dbReference>
<dbReference type="PANTHER" id="PTHR34203">
    <property type="entry name" value="METHYLTRANSFERASE, FKBM FAMILY PROTEIN"/>
    <property type="match status" value="1"/>
</dbReference>
<proteinExistence type="predicted"/>
<dbReference type="InterPro" id="IPR052514">
    <property type="entry name" value="SAM-dependent_MTase"/>
</dbReference>
<keyword evidence="2" id="KW-0808">Transferase</keyword>
<dbReference type="InterPro" id="IPR029063">
    <property type="entry name" value="SAM-dependent_MTases_sf"/>
</dbReference>
<dbReference type="Gene3D" id="3.40.50.150">
    <property type="entry name" value="Vaccinia Virus protein VP39"/>
    <property type="match status" value="1"/>
</dbReference>
<gene>
    <name evidence="2" type="ORF">FVW20_16375</name>
</gene>
<organism evidence="2 3">
    <name type="scientific">Nitratidesulfovibrio oxamicus</name>
    <dbReference type="NCBI Taxonomy" id="32016"/>
    <lineage>
        <taxon>Bacteria</taxon>
        <taxon>Pseudomonadati</taxon>
        <taxon>Thermodesulfobacteriota</taxon>
        <taxon>Desulfovibrionia</taxon>
        <taxon>Desulfovibrionales</taxon>
        <taxon>Desulfovibrionaceae</taxon>
        <taxon>Nitratidesulfovibrio</taxon>
    </lineage>
</organism>
<feature type="domain" description="Methyltransferase FkbM" evidence="1">
    <location>
        <begin position="78"/>
        <end position="246"/>
    </location>
</feature>
<reference evidence="2 3" key="1">
    <citation type="submission" date="2019-08" db="EMBL/GenBank/DDBJ databases">
        <authorList>
            <person name="Luo N."/>
        </authorList>
    </citation>
    <scope>NUCLEOTIDE SEQUENCE [LARGE SCALE GENOMIC DNA]</scope>
    <source>
        <strain evidence="2 3">NCIMB 9442</strain>
    </source>
</reference>
<comment type="caution">
    <text evidence="2">The sequence shown here is derived from an EMBL/GenBank/DDBJ whole genome shotgun (WGS) entry which is preliminary data.</text>
</comment>
<sequence length="284" mass="30577">MLSTSHKIKIARGLSKAVLFVHNLLGLPAEVVASRRGLTWSLDLREGIDLAIYVLGGFELGTLRQYAQLIKPGDVVLDIGANVGAHTLPMAQLVGAAGKVYSFEPTAYAFAKQQANIALNPSLASRISAHQMMLMADDHAELPESVYSSWPLEDAVDLHSTHCGRLMGTCGSVTGTLDSFLLDAEVVHVDFVKLDVDGNENDVLAGARGILQSSKPKLMLELAPYVYESCPHRFDELLYFLWGMGYGMSEIATGRVLPQNPTAIRALIPDAGSLNVLAKICGDT</sequence>
<dbReference type="Pfam" id="PF05050">
    <property type="entry name" value="Methyltransf_21"/>
    <property type="match status" value="1"/>
</dbReference>
<dbReference type="Proteomes" id="UP001194469">
    <property type="component" value="Unassembled WGS sequence"/>
</dbReference>
<evidence type="ECO:0000313" key="3">
    <source>
        <dbReference type="Proteomes" id="UP001194469"/>
    </source>
</evidence>
<keyword evidence="2" id="KW-0489">Methyltransferase</keyword>
<evidence type="ECO:0000259" key="1">
    <source>
        <dbReference type="Pfam" id="PF05050"/>
    </source>
</evidence>
<dbReference type="InterPro" id="IPR006342">
    <property type="entry name" value="FkbM_mtfrase"/>
</dbReference>
<name>A0ABS0J8S6_9BACT</name>
<dbReference type="PANTHER" id="PTHR34203:SF15">
    <property type="entry name" value="SLL1173 PROTEIN"/>
    <property type="match status" value="1"/>
</dbReference>
<dbReference type="NCBIfam" id="TIGR01444">
    <property type="entry name" value="fkbM_fam"/>
    <property type="match status" value="1"/>
</dbReference>
<protein>
    <submittedName>
        <fullName evidence="2">FkbM family methyltransferase</fullName>
    </submittedName>
</protein>